<evidence type="ECO:0000313" key="5">
    <source>
        <dbReference type="EMBL" id="POR02239.1"/>
    </source>
</evidence>
<name>A0A2S4JRS7_9SPIO</name>
<reference evidence="6" key="1">
    <citation type="submission" date="2015-12" db="EMBL/GenBank/DDBJ databases">
        <authorList>
            <person name="Lodha T.D."/>
            <person name="Chintalapati S."/>
            <person name="Chintalapati V.R."/>
            <person name="Sravanthi T."/>
        </authorList>
    </citation>
    <scope>NUCLEOTIDE SEQUENCE [LARGE SCALE GENOMIC DNA]</scope>
    <source>
        <strain evidence="6">JC133</strain>
    </source>
</reference>
<evidence type="ECO:0000259" key="4">
    <source>
        <dbReference type="Pfam" id="PF01923"/>
    </source>
</evidence>
<accession>A0A2S4JRS7</accession>
<keyword evidence="6" id="KW-1185">Reference proteome</keyword>
<dbReference type="EMBL" id="LPWH01000062">
    <property type="protein sequence ID" value="POR02239.1"/>
    <property type="molecule type" value="Genomic_DNA"/>
</dbReference>
<evidence type="ECO:0000313" key="6">
    <source>
        <dbReference type="Proteomes" id="UP000237350"/>
    </source>
</evidence>
<keyword evidence="1" id="KW-0808">Transferase</keyword>
<sequence>MPLYTEESLRRLLGPPREGMSLSLPRGARFSPAAQDFLNHWKVALSFSGESGPVATEARGAGAGSGWDRPGAFPVVLSGDAPRCALCGSGVRKKPEHLTQVDAGTFDAKNSPRIRFRGRMDSLNAWVMLTATRARAAGRPGLVSHLSTVAAYCREIMSAEYHLRPVAPIEVAGFDEAALRRATHDPEKELGVPHLAPSVEDDELLHWLNVLRTQVRETELVALDAFPPGSARELPDLARAVNRLSSAVYLLELLLVRGDYGPGGSP</sequence>
<dbReference type="SUPFAM" id="SSF89028">
    <property type="entry name" value="Cobalamin adenosyltransferase-like"/>
    <property type="match status" value="1"/>
</dbReference>
<dbReference type="InterPro" id="IPR036451">
    <property type="entry name" value="CblAdoTrfase-like_sf"/>
</dbReference>
<protein>
    <recommendedName>
        <fullName evidence="4">Cobalamin adenosyltransferase-like domain-containing protein</fullName>
    </recommendedName>
</protein>
<dbReference type="GO" id="GO:0016740">
    <property type="term" value="F:transferase activity"/>
    <property type="evidence" value="ECO:0007669"/>
    <property type="project" value="UniProtKB-KW"/>
</dbReference>
<evidence type="ECO:0000256" key="2">
    <source>
        <dbReference type="ARBA" id="ARBA00022741"/>
    </source>
</evidence>
<proteinExistence type="predicted"/>
<dbReference type="Proteomes" id="UP000237350">
    <property type="component" value="Unassembled WGS sequence"/>
</dbReference>
<keyword evidence="2" id="KW-0547">Nucleotide-binding</keyword>
<dbReference type="AlphaFoldDB" id="A0A2S4JRS7"/>
<dbReference type="GO" id="GO:0005524">
    <property type="term" value="F:ATP binding"/>
    <property type="evidence" value="ECO:0007669"/>
    <property type="project" value="UniProtKB-KW"/>
</dbReference>
<evidence type="ECO:0000256" key="3">
    <source>
        <dbReference type="ARBA" id="ARBA00022840"/>
    </source>
</evidence>
<keyword evidence="3" id="KW-0067">ATP-binding</keyword>
<dbReference type="InterPro" id="IPR016030">
    <property type="entry name" value="CblAdoTrfase-like"/>
</dbReference>
<evidence type="ECO:0000256" key="1">
    <source>
        <dbReference type="ARBA" id="ARBA00022679"/>
    </source>
</evidence>
<organism evidence="5 6">
    <name type="scientific">Alkalispirochaeta sphaeroplastigenens</name>
    <dbReference type="NCBI Taxonomy" id="1187066"/>
    <lineage>
        <taxon>Bacteria</taxon>
        <taxon>Pseudomonadati</taxon>
        <taxon>Spirochaetota</taxon>
        <taxon>Spirochaetia</taxon>
        <taxon>Spirochaetales</taxon>
        <taxon>Spirochaetaceae</taxon>
        <taxon>Alkalispirochaeta</taxon>
    </lineage>
</organism>
<dbReference type="Pfam" id="PF01923">
    <property type="entry name" value="Cob_adeno_trans"/>
    <property type="match status" value="1"/>
</dbReference>
<gene>
    <name evidence="5" type="ORF">AU468_06515</name>
</gene>
<feature type="domain" description="Cobalamin adenosyltransferase-like" evidence="4">
    <location>
        <begin position="92"/>
        <end position="252"/>
    </location>
</feature>
<comment type="caution">
    <text evidence="5">The sequence shown here is derived from an EMBL/GenBank/DDBJ whole genome shotgun (WGS) entry which is preliminary data.</text>
</comment>
<dbReference type="Gene3D" id="1.20.1200.10">
    <property type="entry name" value="Cobalamin adenosyltransferase-like"/>
    <property type="match status" value="1"/>
</dbReference>